<gene>
    <name evidence="1" type="ORF">Mic7113_0403</name>
</gene>
<dbReference type="KEGG" id="mic:Mic7113_0403"/>
<dbReference type="Proteomes" id="UP000010471">
    <property type="component" value="Chromosome"/>
</dbReference>
<dbReference type="HOGENOM" id="CLU_2154092_0_0_3"/>
<dbReference type="RefSeq" id="WP_015180487.1">
    <property type="nucleotide sequence ID" value="NC_019738.1"/>
</dbReference>
<dbReference type="PATRIC" id="fig|1173027.3.peg.442"/>
<dbReference type="STRING" id="1173027.Mic7113_0403"/>
<keyword evidence="2" id="KW-1185">Reference proteome</keyword>
<evidence type="ECO:0000313" key="2">
    <source>
        <dbReference type="Proteomes" id="UP000010471"/>
    </source>
</evidence>
<sequence>MAQTLTLCDEFGIIHEAMKILPDDELKIGFLEALAELEDNECHRTRNFPKTRLHKVKGVKQAIYRADIDKVSGWRIHVQYINGQIHLKDIIEGQRHDDVIEVIKSKKVRYE</sequence>
<dbReference type="OrthoDB" id="1550871at2"/>
<protein>
    <recommendedName>
        <fullName evidence="3">Cytotoxic translational repressor of toxin-antitoxin stability system</fullName>
    </recommendedName>
</protein>
<proteinExistence type="predicted"/>
<organism evidence="1 2">
    <name type="scientific">Allocoleopsis franciscana PCC 7113</name>
    <dbReference type="NCBI Taxonomy" id="1173027"/>
    <lineage>
        <taxon>Bacteria</taxon>
        <taxon>Bacillati</taxon>
        <taxon>Cyanobacteriota</taxon>
        <taxon>Cyanophyceae</taxon>
        <taxon>Coleofasciculales</taxon>
        <taxon>Coleofasciculaceae</taxon>
        <taxon>Allocoleopsis</taxon>
        <taxon>Allocoleopsis franciscana</taxon>
    </lineage>
</organism>
<evidence type="ECO:0000313" key="1">
    <source>
        <dbReference type="EMBL" id="AFZ16323.1"/>
    </source>
</evidence>
<dbReference type="eggNOG" id="ENOG50317AI">
    <property type="taxonomic scope" value="Bacteria"/>
</dbReference>
<reference evidence="1 2" key="1">
    <citation type="submission" date="2012-06" db="EMBL/GenBank/DDBJ databases">
        <title>Finished chromosome of genome of Microcoleus sp. PCC 7113.</title>
        <authorList>
            <consortium name="US DOE Joint Genome Institute"/>
            <person name="Gugger M."/>
            <person name="Coursin T."/>
            <person name="Rippka R."/>
            <person name="Tandeau De Marsac N."/>
            <person name="Huntemann M."/>
            <person name="Wei C.-L."/>
            <person name="Han J."/>
            <person name="Detter J.C."/>
            <person name="Han C."/>
            <person name="Tapia R."/>
            <person name="Chen A."/>
            <person name="Kyrpides N."/>
            <person name="Mavromatis K."/>
            <person name="Markowitz V."/>
            <person name="Szeto E."/>
            <person name="Ivanova N."/>
            <person name="Pagani I."/>
            <person name="Pati A."/>
            <person name="Goodwin L."/>
            <person name="Nordberg H.P."/>
            <person name="Cantor M.N."/>
            <person name="Hua S.X."/>
            <person name="Woyke T."/>
            <person name="Kerfeld C.A."/>
        </authorList>
    </citation>
    <scope>NUCLEOTIDE SEQUENCE [LARGE SCALE GENOMIC DNA]</scope>
    <source>
        <strain evidence="1 2">PCC 7113</strain>
    </source>
</reference>
<dbReference type="EMBL" id="CP003630">
    <property type="protein sequence ID" value="AFZ16323.1"/>
    <property type="molecule type" value="Genomic_DNA"/>
</dbReference>
<accession>K9W7W9</accession>
<evidence type="ECO:0008006" key="3">
    <source>
        <dbReference type="Google" id="ProtNLM"/>
    </source>
</evidence>
<name>K9W7W9_9CYAN</name>
<dbReference type="AlphaFoldDB" id="K9W7W9"/>